<dbReference type="GO" id="GO:0005975">
    <property type="term" value="P:carbohydrate metabolic process"/>
    <property type="evidence" value="ECO:0007669"/>
    <property type="project" value="TreeGrafter"/>
</dbReference>
<dbReference type="InterPro" id="IPR008979">
    <property type="entry name" value="Galactose-bd-like_sf"/>
</dbReference>
<evidence type="ECO:0000313" key="6">
    <source>
        <dbReference type="Proteomes" id="UP000464954"/>
    </source>
</evidence>
<evidence type="ECO:0000259" key="4">
    <source>
        <dbReference type="Pfam" id="PF03629"/>
    </source>
</evidence>
<evidence type="ECO:0000259" key="3">
    <source>
        <dbReference type="Pfam" id="PF02018"/>
    </source>
</evidence>
<reference evidence="5 6" key="1">
    <citation type="submission" date="2020-01" db="EMBL/GenBank/DDBJ databases">
        <title>Ponticoccus aerotolerans gen. nov., sp. nov., an anaerobic bacterium and proposal of Ponticoccusceae fam. nov., Ponticoccusles ord. nov. and Ponticoccuse classis nov. in the phylum Kiritimatiellaeota.</title>
        <authorList>
            <person name="Zhou L.Y."/>
            <person name="Du Z.J."/>
        </authorList>
    </citation>
    <scope>NUCLEOTIDE SEQUENCE [LARGE SCALE GENOMIC DNA]</scope>
    <source>
        <strain evidence="5 6">S-5007</strain>
    </source>
</reference>
<dbReference type="Proteomes" id="UP000464954">
    <property type="component" value="Chromosome"/>
</dbReference>
<feature type="chain" id="PRO_5027119217" description="Sialate O-acetylesterase" evidence="2">
    <location>
        <begin position="20"/>
        <end position="847"/>
    </location>
</feature>
<proteinExistence type="predicted"/>
<keyword evidence="6" id="KW-1185">Reference proteome</keyword>
<keyword evidence="2" id="KW-0732">Signal</keyword>
<dbReference type="PANTHER" id="PTHR22901:SF0">
    <property type="entry name" value="SIALATE O-ACETYLESTERASE"/>
    <property type="match status" value="1"/>
</dbReference>
<dbReference type="EMBL" id="CP047593">
    <property type="protein sequence ID" value="QHI68008.1"/>
    <property type="molecule type" value="Genomic_DNA"/>
</dbReference>
<dbReference type="Pfam" id="PF03629">
    <property type="entry name" value="SASA"/>
    <property type="match status" value="1"/>
</dbReference>
<protein>
    <recommendedName>
        <fullName evidence="7">Sialate O-acetylesterase</fullName>
    </recommendedName>
</protein>
<dbReference type="AlphaFoldDB" id="A0A6P1M742"/>
<dbReference type="Gene3D" id="2.60.120.260">
    <property type="entry name" value="Galactose-binding domain-like"/>
    <property type="match status" value="1"/>
</dbReference>
<dbReference type="GO" id="GO:0016798">
    <property type="term" value="F:hydrolase activity, acting on glycosyl bonds"/>
    <property type="evidence" value="ECO:0007669"/>
    <property type="project" value="InterPro"/>
</dbReference>
<feature type="domain" description="Sialate O-acetylesterase" evidence="4">
    <location>
        <begin position="295"/>
        <end position="525"/>
    </location>
</feature>
<dbReference type="SUPFAM" id="SSF49785">
    <property type="entry name" value="Galactose-binding domain-like"/>
    <property type="match status" value="1"/>
</dbReference>
<dbReference type="Gene3D" id="3.40.50.1110">
    <property type="entry name" value="SGNH hydrolase"/>
    <property type="match status" value="1"/>
</dbReference>
<dbReference type="RefSeq" id="WP_160626042.1">
    <property type="nucleotide sequence ID" value="NZ_CP047593.1"/>
</dbReference>
<evidence type="ECO:0000256" key="2">
    <source>
        <dbReference type="SAM" id="SignalP"/>
    </source>
</evidence>
<gene>
    <name evidence="5" type="ORF">GT409_00600</name>
</gene>
<dbReference type="KEGG" id="taer:GT409_00600"/>
<dbReference type="InterPro" id="IPR036514">
    <property type="entry name" value="SGNH_hydro_sf"/>
</dbReference>
<dbReference type="GO" id="GO:0001681">
    <property type="term" value="F:sialate O-acetylesterase activity"/>
    <property type="evidence" value="ECO:0007669"/>
    <property type="project" value="InterPro"/>
</dbReference>
<dbReference type="SUPFAM" id="SSF52266">
    <property type="entry name" value="SGNH hydrolase"/>
    <property type="match status" value="1"/>
</dbReference>
<dbReference type="Pfam" id="PF02018">
    <property type="entry name" value="CBM_4_9"/>
    <property type="match status" value="1"/>
</dbReference>
<keyword evidence="1" id="KW-0378">Hydrolase</keyword>
<accession>A0A6P1M742</accession>
<dbReference type="InterPro" id="IPR005181">
    <property type="entry name" value="SASA"/>
</dbReference>
<dbReference type="PANTHER" id="PTHR22901">
    <property type="entry name" value="SIALATE O-ACETYLESTERASE"/>
    <property type="match status" value="1"/>
</dbReference>
<sequence>MNKFTAVMMVFSLAAWCQAGITNLVVNGGFEDTAEQMLTPSQISPAYSVTGWRAFNTATEGAVTYRVVTDPSSASDGSNYLEIDCSSSEKRDAGFDVHHVGAGASAISPGTAYTVSFDAKRVSGDDNALQVAVKTYEGSAAILESLMDTNLELSDEWTSYSFTIVPTRAMPDGSDPNLYIGFRPRKGTFLQRERICIDHVSVIPSDVRPDSVRLFNVFTDNMVLQRNARVAVYGAARPGDQVAVSFADQSKTSVADGEGKWLVHLDPMPASFKPRTLSVTSERSGETSISNVLVGDVWLAGGQSNMDHPFRSYSLLTPPEKTNPNLRILVAAKVPSVNPLDQLVLEPVLKGTWQSSSSYYLEGFSPSAYYFGSILHEELNVPVGLIESAWGATIAEAWTPAETLEALGYAEKEPIYKGGELGRNNPSVLYNGMIYPLRHFTFKGVIWYQGESNSPQVLAYESLFSGMISAWRETFDNEDLPFYFVQLAPYQTLGWNKNGAAWAWLREAQTRTLALPNTGMAVITDAGEYLDIHPQWKQVVGERLALHALQAEGLDVVASSPMYSGMTVDGNQIVLNFSKADSGLETREVVMNRNRNLPKGEDPEAFRVPASKVAGFKICGADRKFVEANAVIRGNQVFVSSPQVPTPVAVRYGWGNFPLCNLYSKSGLPVCPFRTDNFPPPNFDGAQSGELFSGDVKALGTPMKLHAGTKESPVALQEKEGRAVSYISEKAGSKSRYGYYKSKDHAVRNGKNPEVKVQVLYFDQGEGSFSLVYDSSDSSVRVNPKSAGAWKFSGMKVMLADSRTWRVATITLKDAFFGGRCNGADLRIQSTDTNLFLGGVFLSSLTP</sequence>
<dbReference type="InterPro" id="IPR003305">
    <property type="entry name" value="CenC_carb-bd"/>
</dbReference>
<dbReference type="InterPro" id="IPR039329">
    <property type="entry name" value="SIAE"/>
</dbReference>
<feature type="domain" description="CBM-cenC" evidence="3">
    <location>
        <begin position="23"/>
        <end position="178"/>
    </location>
</feature>
<feature type="signal peptide" evidence="2">
    <location>
        <begin position="1"/>
        <end position="19"/>
    </location>
</feature>
<evidence type="ECO:0000256" key="1">
    <source>
        <dbReference type="ARBA" id="ARBA00022801"/>
    </source>
</evidence>
<name>A0A6P1M742_9BACT</name>
<organism evidence="5 6">
    <name type="scientific">Tichowtungia aerotolerans</name>
    <dbReference type="NCBI Taxonomy" id="2697043"/>
    <lineage>
        <taxon>Bacteria</taxon>
        <taxon>Pseudomonadati</taxon>
        <taxon>Kiritimatiellota</taxon>
        <taxon>Tichowtungiia</taxon>
        <taxon>Tichowtungiales</taxon>
        <taxon>Tichowtungiaceae</taxon>
        <taxon>Tichowtungia</taxon>
    </lineage>
</organism>
<evidence type="ECO:0008006" key="7">
    <source>
        <dbReference type="Google" id="ProtNLM"/>
    </source>
</evidence>
<evidence type="ECO:0000313" key="5">
    <source>
        <dbReference type="EMBL" id="QHI68008.1"/>
    </source>
</evidence>